<reference evidence="3 4" key="1">
    <citation type="journal article" date="2021" name="Nat. Commun.">
        <title>Incipient diploidization of the medicinal plant Perilla within 10,000 years.</title>
        <authorList>
            <person name="Zhang Y."/>
            <person name="Shen Q."/>
            <person name="Leng L."/>
            <person name="Zhang D."/>
            <person name="Chen S."/>
            <person name="Shi Y."/>
            <person name="Ning Z."/>
            <person name="Chen S."/>
        </authorList>
    </citation>
    <scope>NUCLEOTIDE SEQUENCE [LARGE SCALE GENOMIC DNA]</scope>
    <source>
        <strain evidence="4">cv. PC099</strain>
    </source>
</reference>
<dbReference type="AlphaFoldDB" id="A0AAD4JFT9"/>
<keyword evidence="1" id="KW-0479">Metal-binding</keyword>
<dbReference type="InterPro" id="IPR036875">
    <property type="entry name" value="Znf_CCHC_sf"/>
</dbReference>
<keyword evidence="1" id="KW-0863">Zinc-finger</keyword>
<comment type="caution">
    <text evidence="3">The sequence shown here is derived from an EMBL/GenBank/DDBJ whole genome shotgun (WGS) entry which is preliminary data.</text>
</comment>
<dbReference type="GO" id="GO:0008270">
    <property type="term" value="F:zinc ion binding"/>
    <property type="evidence" value="ECO:0007669"/>
    <property type="project" value="UniProtKB-KW"/>
</dbReference>
<evidence type="ECO:0000256" key="1">
    <source>
        <dbReference type="PROSITE-ProRule" id="PRU00047"/>
    </source>
</evidence>
<organism evidence="3 4">
    <name type="scientific">Perilla frutescens var. hirtella</name>
    <name type="common">Perilla citriodora</name>
    <name type="synonym">Perilla setoyensis</name>
    <dbReference type="NCBI Taxonomy" id="608512"/>
    <lineage>
        <taxon>Eukaryota</taxon>
        <taxon>Viridiplantae</taxon>
        <taxon>Streptophyta</taxon>
        <taxon>Embryophyta</taxon>
        <taxon>Tracheophyta</taxon>
        <taxon>Spermatophyta</taxon>
        <taxon>Magnoliopsida</taxon>
        <taxon>eudicotyledons</taxon>
        <taxon>Gunneridae</taxon>
        <taxon>Pentapetalae</taxon>
        <taxon>asterids</taxon>
        <taxon>lamiids</taxon>
        <taxon>Lamiales</taxon>
        <taxon>Lamiaceae</taxon>
        <taxon>Nepetoideae</taxon>
        <taxon>Elsholtzieae</taxon>
        <taxon>Perilla</taxon>
    </lineage>
</organism>
<evidence type="ECO:0000259" key="2">
    <source>
        <dbReference type="PROSITE" id="PS50158"/>
    </source>
</evidence>
<dbReference type="SUPFAM" id="SSF57756">
    <property type="entry name" value="Retrovirus zinc finger-like domains"/>
    <property type="match status" value="1"/>
</dbReference>
<keyword evidence="4" id="KW-1185">Reference proteome</keyword>
<feature type="domain" description="CCHC-type" evidence="2">
    <location>
        <begin position="201"/>
        <end position="217"/>
    </location>
</feature>
<dbReference type="SMART" id="SM00343">
    <property type="entry name" value="ZnF_C2HC"/>
    <property type="match status" value="1"/>
</dbReference>
<dbReference type="InterPro" id="IPR001878">
    <property type="entry name" value="Znf_CCHC"/>
</dbReference>
<evidence type="ECO:0000313" key="4">
    <source>
        <dbReference type="Proteomes" id="UP001190926"/>
    </source>
</evidence>
<dbReference type="GO" id="GO:0003676">
    <property type="term" value="F:nucleic acid binding"/>
    <property type="evidence" value="ECO:0007669"/>
    <property type="project" value="InterPro"/>
</dbReference>
<dbReference type="PROSITE" id="PS50158">
    <property type="entry name" value="ZF_CCHC"/>
    <property type="match status" value="1"/>
</dbReference>
<protein>
    <recommendedName>
        <fullName evidence="2">CCHC-type domain-containing protein</fullName>
    </recommendedName>
</protein>
<dbReference type="PANTHER" id="PTHR47592:SF27">
    <property type="entry name" value="OS08G0421700 PROTEIN"/>
    <property type="match status" value="1"/>
</dbReference>
<evidence type="ECO:0000313" key="3">
    <source>
        <dbReference type="EMBL" id="KAH6832626.1"/>
    </source>
</evidence>
<dbReference type="EMBL" id="SDAM02000067">
    <property type="protein sequence ID" value="KAH6832626.1"/>
    <property type="molecule type" value="Genomic_DNA"/>
</dbReference>
<dbReference type="Pfam" id="PF00098">
    <property type="entry name" value="zf-CCHC"/>
    <property type="match status" value="1"/>
</dbReference>
<name>A0AAD4JFT9_PERFH</name>
<keyword evidence="1" id="KW-0862">Zinc</keyword>
<dbReference type="PANTHER" id="PTHR47592">
    <property type="entry name" value="PBF68 PROTEIN"/>
    <property type="match status" value="1"/>
</dbReference>
<accession>A0AAD4JFT9</accession>
<dbReference type="Proteomes" id="UP001190926">
    <property type="component" value="Unassembled WGS sequence"/>
</dbReference>
<sequence>MALSNLSSILKENKLIGENYNDWFRNLNIVLNDEGFKFVLEEECPQKPDEYSSEAQRAGYDKWVQADEMTRCYILALISNVLQHQHQSMKTAYDITYNLKELFVRDHILQMMGYLSEIETLGGDLDAESQIDIVFHKLLIDLQATELIQRENSEAHIVENRTSSSGVKKKRYAPAKAINVASKVKKAKTKVPSENFKSKTKCFKCGQQGHWKSACPNKRKKKGTSYSLIVETCLATCSAQSWAVDTGATDHVCMSLQGFLVKRQLSENKFTVYIENAMKVMTVAVGDIVLHFGSDRTLFLKD</sequence>
<gene>
    <name evidence="3" type="ORF">C2S53_006413</name>
</gene>
<proteinExistence type="predicted"/>
<dbReference type="Gene3D" id="4.10.60.10">
    <property type="entry name" value="Zinc finger, CCHC-type"/>
    <property type="match status" value="1"/>
</dbReference>